<gene>
    <name evidence="9" type="ORF">FloV-SA2_00417</name>
</gene>
<feature type="domain" description="ERV/ALR sulfhydryl oxidase" evidence="8">
    <location>
        <begin position="1"/>
        <end position="104"/>
    </location>
</feature>
<protein>
    <recommendedName>
        <fullName evidence="7">Sulfhydryl oxidase</fullName>
        <ecNumber evidence="7">1.8.3.2</ecNumber>
    </recommendedName>
</protein>
<evidence type="ECO:0000256" key="4">
    <source>
        <dbReference type="ARBA" id="ARBA00023002"/>
    </source>
</evidence>
<keyword evidence="4 7" id="KW-0560">Oxidoreductase</keyword>
<keyword evidence="5" id="KW-1015">Disulfide bond</keyword>
<dbReference type="EMBL" id="PP542043">
    <property type="protein sequence ID" value="XDO02235.1"/>
    <property type="molecule type" value="Genomic_DNA"/>
</dbReference>
<keyword evidence="2 7" id="KW-0285">Flavoprotein</keyword>
<proteinExistence type="predicted"/>
<dbReference type="Pfam" id="PF04777">
    <property type="entry name" value="Evr1_Alr"/>
    <property type="match status" value="1"/>
</dbReference>
<dbReference type="GO" id="GO:0016972">
    <property type="term" value="F:thiol oxidase activity"/>
    <property type="evidence" value="ECO:0007669"/>
    <property type="project" value="UniProtKB-EC"/>
</dbReference>
<comment type="catalytic activity">
    <reaction evidence="6 7">
        <text>2 R'C(R)SH + O2 = R'C(R)S-S(R)CR' + H2O2</text>
        <dbReference type="Rhea" id="RHEA:17357"/>
        <dbReference type="ChEBI" id="CHEBI:15379"/>
        <dbReference type="ChEBI" id="CHEBI:16240"/>
        <dbReference type="ChEBI" id="CHEBI:16520"/>
        <dbReference type="ChEBI" id="CHEBI:17412"/>
        <dbReference type="EC" id="1.8.3.2"/>
    </reaction>
</comment>
<name>A0AB39JC37_9VIRU</name>
<dbReference type="EC" id="1.8.3.2" evidence="7"/>
<dbReference type="SUPFAM" id="SSF69000">
    <property type="entry name" value="FAD-dependent thiol oxidase"/>
    <property type="match status" value="1"/>
</dbReference>
<evidence type="ECO:0000256" key="2">
    <source>
        <dbReference type="ARBA" id="ARBA00022630"/>
    </source>
</evidence>
<sequence>MKKAEWGPVIWNLLHCITLKIKDEYFDKEKPNLINMIENICSNLPCPMCASSALKILKTRKISSIKNKDQLIIFIFLLHNEVNKKTKKPIAKKEIVDTYKTKNFINILNEYYNLMNHRLKYNERLMYMIHRRKSFINTYRNYFKNNINKFDN</sequence>
<dbReference type="Gene3D" id="1.20.120.310">
    <property type="entry name" value="ERV/ALR sulfhydryl oxidase domain"/>
    <property type="match status" value="1"/>
</dbReference>
<evidence type="ECO:0000256" key="3">
    <source>
        <dbReference type="ARBA" id="ARBA00022827"/>
    </source>
</evidence>
<dbReference type="PROSITE" id="PS51324">
    <property type="entry name" value="ERV_ALR"/>
    <property type="match status" value="1"/>
</dbReference>
<evidence type="ECO:0000256" key="6">
    <source>
        <dbReference type="ARBA" id="ARBA00048864"/>
    </source>
</evidence>
<evidence type="ECO:0000256" key="7">
    <source>
        <dbReference type="RuleBase" id="RU371123"/>
    </source>
</evidence>
<evidence type="ECO:0000256" key="5">
    <source>
        <dbReference type="ARBA" id="ARBA00023157"/>
    </source>
</evidence>
<evidence type="ECO:0000313" key="9">
    <source>
        <dbReference type="EMBL" id="XDO02235.1"/>
    </source>
</evidence>
<accession>A0AB39JC37</accession>
<comment type="cofactor">
    <cofactor evidence="1 7">
        <name>FAD</name>
        <dbReference type="ChEBI" id="CHEBI:57692"/>
    </cofactor>
</comment>
<reference evidence="9" key="1">
    <citation type="submission" date="2024-03" db="EMBL/GenBank/DDBJ databases">
        <title>Eukaryotic viruses encode the ribosomal protein eL40.</title>
        <authorList>
            <person name="Thomy J."/>
            <person name="Schvarcz C.R."/>
            <person name="McBeain K.A."/>
            <person name="Edwards K.F."/>
            <person name="Steward G.F."/>
        </authorList>
    </citation>
    <scope>NUCLEOTIDE SEQUENCE</scope>
    <source>
        <strain evidence="9">FloV-SA2</strain>
    </source>
</reference>
<organism evidence="9">
    <name type="scientific">Florenciella sp. virus SA2</name>
    <dbReference type="NCBI Taxonomy" id="3240092"/>
    <lineage>
        <taxon>Viruses</taxon>
    </lineage>
</organism>
<keyword evidence="3 7" id="KW-0274">FAD</keyword>
<dbReference type="InterPro" id="IPR017905">
    <property type="entry name" value="ERV/ALR_sulphydryl_oxidase"/>
</dbReference>
<evidence type="ECO:0000256" key="1">
    <source>
        <dbReference type="ARBA" id="ARBA00001974"/>
    </source>
</evidence>
<dbReference type="InterPro" id="IPR036774">
    <property type="entry name" value="ERV/ALR_sulphydryl_oxid_sf"/>
</dbReference>
<evidence type="ECO:0000259" key="8">
    <source>
        <dbReference type="PROSITE" id="PS51324"/>
    </source>
</evidence>